<dbReference type="CDD" id="cd10014">
    <property type="entry name" value="TFIIA_gamma_C"/>
    <property type="match status" value="1"/>
</dbReference>
<dbReference type="FunFam" id="2.30.18.10:FF:000001">
    <property type="entry name" value="Transcription initiation factor IIA subunit 2"/>
    <property type="match status" value="1"/>
</dbReference>
<dbReference type="GO" id="GO:0006367">
    <property type="term" value="P:transcription initiation at RNA polymerase II promoter"/>
    <property type="evidence" value="ECO:0007669"/>
    <property type="project" value="InterPro"/>
</dbReference>
<accession>A0AAE1JZJ1</accession>
<comment type="subcellular location">
    <subcellularLocation>
        <location evidence="1 6">Nucleus</location>
    </subcellularLocation>
</comment>
<protein>
    <recommendedName>
        <fullName evidence="6">Transcription initiation factor IIA subunit 2</fullName>
    </recommendedName>
</protein>
<evidence type="ECO:0000256" key="3">
    <source>
        <dbReference type="ARBA" id="ARBA00023015"/>
    </source>
</evidence>
<dbReference type="GO" id="GO:0005672">
    <property type="term" value="C:transcription factor TFIIA complex"/>
    <property type="evidence" value="ECO:0007669"/>
    <property type="project" value="InterPro"/>
</dbReference>
<dbReference type="SUPFAM" id="SSF50784">
    <property type="entry name" value="Transcription factor IIA (TFIIA), beta-barrel domain"/>
    <property type="match status" value="1"/>
</dbReference>
<dbReference type="InterPro" id="IPR003194">
    <property type="entry name" value="TFIIA_gsu"/>
</dbReference>
<dbReference type="InterPro" id="IPR015871">
    <property type="entry name" value="TFIIA_gsu_C"/>
</dbReference>
<dbReference type="Pfam" id="PF02751">
    <property type="entry name" value="TFIIA_gamma_C"/>
    <property type="match status" value="1"/>
</dbReference>
<keyword evidence="3 6" id="KW-0805">Transcription regulation</keyword>
<dbReference type="Gene3D" id="1.10.287.190">
    <property type="entry name" value="Transcription factor IIA gamma subunit, alpha-helical domain"/>
    <property type="match status" value="1"/>
</dbReference>
<keyword evidence="5 6" id="KW-0539">Nucleus</keyword>
<evidence type="ECO:0000256" key="2">
    <source>
        <dbReference type="ARBA" id="ARBA00007675"/>
    </source>
</evidence>
<evidence type="ECO:0000259" key="7">
    <source>
        <dbReference type="Pfam" id="PF02751"/>
    </source>
</evidence>
<dbReference type="CDD" id="cd10145">
    <property type="entry name" value="TFIIA_gamma_N"/>
    <property type="match status" value="1"/>
</dbReference>
<reference evidence="8" key="1">
    <citation type="submission" date="2023-10" db="EMBL/GenBank/DDBJ databases">
        <title>Chromosome-level genome of the transformable northern wattle, Acacia crassicarpa.</title>
        <authorList>
            <person name="Massaro I."/>
            <person name="Sinha N.R."/>
            <person name="Poethig S."/>
            <person name="Leichty A.R."/>
        </authorList>
    </citation>
    <scope>NUCLEOTIDE SEQUENCE</scope>
    <source>
        <strain evidence="8">Acra3RX</strain>
        <tissue evidence="8">Leaf</tissue>
    </source>
</reference>
<evidence type="ECO:0000256" key="1">
    <source>
        <dbReference type="ARBA" id="ARBA00004123"/>
    </source>
</evidence>
<evidence type="ECO:0000256" key="4">
    <source>
        <dbReference type="ARBA" id="ARBA00023163"/>
    </source>
</evidence>
<organism evidence="8 9">
    <name type="scientific">Acacia crassicarpa</name>
    <name type="common">northern wattle</name>
    <dbReference type="NCBI Taxonomy" id="499986"/>
    <lineage>
        <taxon>Eukaryota</taxon>
        <taxon>Viridiplantae</taxon>
        <taxon>Streptophyta</taxon>
        <taxon>Embryophyta</taxon>
        <taxon>Tracheophyta</taxon>
        <taxon>Spermatophyta</taxon>
        <taxon>Magnoliopsida</taxon>
        <taxon>eudicotyledons</taxon>
        <taxon>Gunneridae</taxon>
        <taxon>Pentapetalae</taxon>
        <taxon>rosids</taxon>
        <taxon>fabids</taxon>
        <taxon>Fabales</taxon>
        <taxon>Fabaceae</taxon>
        <taxon>Caesalpinioideae</taxon>
        <taxon>mimosoid clade</taxon>
        <taxon>Acacieae</taxon>
        <taxon>Acacia</taxon>
    </lineage>
</organism>
<dbReference type="InterPro" id="IPR015872">
    <property type="entry name" value="TFIIA_gsu_N"/>
</dbReference>
<comment type="caution">
    <text evidence="8">The sequence shown here is derived from an EMBL/GenBank/DDBJ whole genome shotgun (WGS) entry which is preliminary data.</text>
</comment>
<keyword evidence="9" id="KW-1185">Reference proteome</keyword>
<evidence type="ECO:0000256" key="6">
    <source>
        <dbReference type="PIRNR" id="PIRNR009415"/>
    </source>
</evidence>
<feature type="domain" description="Transcription initiation factor IIA gamma subunit C-terminal" evidence="7">
    <location>
        <begin position="43"/>
        <end position="84"/>
    </location>
</feature>
<sequence>MATFELYRRSTIGICLTDALDGMVQNGTLSPEHAIQVLVQFDKGHLHTYRFCDNVWTFILHKVFFKIDEREEEIAKLKIVACDSKLLSQ</sequence>
<proteinExistence type="inferred from homology"/>
<dbReference type="InterPro" id="IPR009088">
    <property type="entry name" value="TFIIA_b-brl"/>
</dbReference>
<dbReference type="Proteomes" id="UP001293593">
    <property type="component" value="Unassembled WGS sequence"/>
</dbReference>
<gene>
    <name evidence="8" type="ORF">QN277_015007</name>
</gene>
<comment type="similarity">
    <text evidence="2 6">Belongs to the TFIIA subunit 2 family.</text>
</comment>
<evidence type="ECO:0000313" key="9">
    <source>
        <dbReference type="Proteomes" id="UP001293593"/>
    </source>
</evidence>
<dbReference type="EMBL" id="JAWXYG010000003">
    <property type="protein sequence ID" value="KAK4276914.1"/>
    <property type="molecule type" value="Genomic_DNA"/>
</dbReference>
<dbReference type="PIRSF" id="PIRSF009415">
    <property type="entry name" value="Hum_TFIIA_gamma"/>
    <property type="match status" value="1"/>
</dbReference>
<evidence type="ECO:0000313" key="8">
    <source>
        <dbReference type="EMBL" id="KAK4276914.1"/>
    </source>
</evidence>
<evidence type="ECO:0000256" key="5">
    <source>
        <dbReference type="ARBA" id="ARBA00023242"/>
    </source>
</evidence>
<comment type="function">
    <text evidence="6">TFIIA is a component of the transcription machinery of RNA polymerase II and plays an important role in transcriptional activation.</text>
</comment>
<keyword evidence="4 6" id="KW-0804">Transcription</keyword>
<dbReference type="InterPro" id="IPR009083">
    <property type="entry name" value="TFIIA_a-hlx"/>
</dbReference>
<name>A0AAE1JZJ1_9FABA</name>
<dbReference type="Gene3D" id="2.30.18.10">
    <property type="entry name" value="Transcription factor IIA (TFIIA), beta-barrel domain"/>
    <property type="match status" value="1"/>
</dbReference>
<dbReference type="SUPFAM" id="SSF47396">
    <property type="entry name" value="Transcription factor IIA (TFIIA), alpha-helical domain"/>
    <property type="match status" value="1"/>
</dbReference>
<dbReference type="AlphaFoldDB" id="A0AAE1JZJ1"/>
<dbReference type="PANTHER" id="PTHR10966">
    <property type="entry name" value="TRANSCRIPTION INITIATION FACTOR IIA SUBUNIT 2"/>
    <property type="match status" value="1"/>
</dbReference>